<dbReference type="PROSITE" id="PS00397">
    <property type="entry name" value="RECOMBINASES_1"/>
    <property type="match status" value="1"/>
</dbReference>
<dbReference type="Pfam" id="PF02796">
    <property type="entry name" value="HTH_7"/>
    <property type="match status" value="1"/>
</dbReference>
<evidence type="ECO:0000256" key="4">
    <source>
        <dbReference type="ARBA" id="ARBA00023125"/>
    </source>
</evidence>
<dbReference type="KEGG" id="amv:ACMV_P2_00400"/>
<accession>F0J7Q3</accession>
<evidence type="ECO:0000256" key="6">
    <source>
        <dbReference type="PIRSR" id="PIRSR606118-50"/>
    </source>
</evidence>
<evidence type="ECO:0000256" key="7">
    <source>
        <dbReference type="PROSITE-ProRule" id="PRU10137"/>
    </source>
</evidence>
<dbReference type="PANTHER" id="PTHR30461">
    <property type="entry name" value="DNA-INVERTASE FROM LAMBDOID PROPHAGE"/>
    <property type="match status" value="1"/>
</dbReference>
<evidence type="ECO:0000313" key="9">
    <source>
        <dbReference type="EMBL" id="BAJ83120.1"/>
    </source>
</evidence>
<dbReference type="GO" id="GO:0015074">
    <property type="term" value="P:DNA integration"/>
    <property type="evidence" value="ECO:0007669"/>
    <property type="project" value="UniProtKB-KW"/>
</dbReference>
<comment type="similarity">
    <text evidence="1">Belongs to the site-specific recombinase resolvase family.</text>
</comment>
<keyword evidence="3" id="KW-0230">DNA invertase</keyword>
<evidence type="ECO:0000256" key="2">
    <source>
        <dbReference type="ARBA" id="ARBA00022908"/>
    </source>
</evidence>
<dbReference type="PROSITE" id="PS00398">
    <property type="entry name" value="RECOMBINASES_2"/>
    <property type="match status" value="1"/>
</dbReference>
<sequence length="195" mass="21516">MNQRIGYARVSTDDQHLDLQRDALTQAGCSVIYEEAASGKNATRPELEQCRKALRAGDTLVVWRLDRLGRSLPDLVQIVADLEQQGVGFESLAEKIETSSAAGKLIFHVFAALAEFERGLIRERTQAGLAAARARGRTGGRKPKLDAKQIRQIKVLLRDPNTSVAEVARDYGVSRTTIYKYCGVVRPSEFIEGTT</sequence>
<dbReference type="OrthoDB" id="9800103at2"/>
<dbReference type="CDD" id="cd03768">
    <property type="entry name" value="SR_ResInv"/>
    <property type="match status" value="1"/>
</dbReference>
<geneLocation type="plasmid" evidence="9 10">
    <name>pACMV2</name>
</geneLocation>
<dbReference type="Pfam" id="PF00239">
    <property type="entry name" value="Resolvase"/>
    <property type="match status" value="1"/>
</dbReference>
<keyword evidence="5" id="KW-0233">DNA recombination</keyword>
<feature type="active site" description="O-(5'-phospho-DNA)-serine intermediate" evidence="6 7">
    <location>
        <position position="11"/>
    </location>
</feature>
<organism evidence="9 10">
    <name type="scientific">Acidiphilium multivorum (strain DSM 11245 / JCM 8867 / NBRC 100883 / AIU 301)</name>
    <dbReference type="NCBI Taxonomy" id="926570"/>
    <lineage>
        <taxon>Bacteria</taxon>
        <taxon>Pseudomonadati</taxon>
        <taxon>Pseudomonadota</taxon>
        <taxon>Alphaproteobacteria</taxon>
        <taxon>Acetobacterales</taxon>
        <taxon>Acidocellaceae</taxon>
        <taxon>Acidiphilium</taxon>
    </lineage>
</organism>
<dbReference type="InterPro" id="IPR006119">
    <property type="entry name" value="Resolv_N"/>
</dbReference>
<evidence type="ECO:0000256" key="3">
    <source>
        <dbReference type="ARBA" id="ARBA00023100"/>
    </source>
</evidence>
<dbReference type="InterPro" id="IPR006120">
    <property type="entry name" value="Resolvase_HTH_dom"/>
</dbReference>
<keyword evidence="9" id="KW-0614">Plasmid</keyword>
<keyword evidence="4" id="KW-0238">DNA-binding</keyword>
<protein>
    <submittedName>
        <fullName evidence="9">Putative recombinase</fullName>
    </submittedName>
</protein>
<gene>
    <name evidence="9" type="ordered locus">ACMV_P2_00400</name>
</gene>
<dbReference type="PROSITE" id="PS51736">
    <property type="entry name" value="RECOMBINASES_3"/>
    <property type="match status" value="1"/>
</dbReference>
<dbReference type="RefSeq" id="WP_013641240.1">
    <property type="nucleotide sequence ID" value="NC_015187.1"/>
</dbReference>
<keyword evidence="10" id="KW-1185">Reference proteome</keyword>
<evidence type="ECO:0000313" key="10">
    <source>
        <dbReference type="Proteomes" id="UP000007100"/>
    </source>
</evidence>
<dbReference type="InterPro" id="IPR006118">
    <property type="entry name" value="Recombinase_CS"/>
</dbReference>
<dbReference type="CDD" id="cd00569">
    <property type="entry name" value="HTH_Hin_like"/>
    <property type="match status" value="1"/>
</dbReference>
<dbReference type="GO" id="GO:0000150">
    <property type="term" value="F:DNA strand exchange activity"/>
    <property type="evidence" value="ECO:0007669"/>
    <property type="project" value="UniProtKB-KW"/>
</dbReference>
<dbReference type="SUPFAM" id="SSF53041">
    <property type="entry name" value="Resolvase-like"/>
    <property type="match status" value="1"/>
</dbReference>
<dbReference type="InterPro" id="IPR036162">
    <property type="entry name" value="Resolvase-like_N_sf"/>
</dbReference>
<dbReference type="EMBL" id="AP012037">
    <property type="protein sequence ID" value="BAJ83120.1"/>
    <property type="molecule type" value="Genomic_DNA"/>
</dbReference>
<dbReference type="FunFam" id="3.40.50.1390:FF:000001">
    <property type="entry name" value="DNA recombinase"/>
    <property type="match status" value="1"/>
</dbReference>
<dbReference type="AlphaFoldDB" id="F0J7Q3"/>
<dbReference type="SMART" id="SM00857">
    <property type="entry name" value="Resolvase"/>
    <property type="match status" value="1"/>
</dbReference>
<evidence type="ECO:0000256" key="1">
    <source>
        <dbReference type="ARBA" id="ARBA00009913"/>
    </source>
</evidence>
<feature type="domain" description="Resolvase/invertase-type recombinase catalytic" evidence="8">
    <location>
        <begin position="3"/>
        <end position="136"/>
    </location>
</feature>
<dbReference type="HOGENOM" id="CLU_010686_8_0_5"/>
<keyword evidence="2" id="KW-0229">DNA integration</keyword>
<dbReference type="Gene3D" id="1.10.10.60">
    <property type="entry name" value="Homeodomain-like"/>
    <property type="match status" value="1"/>
</dbReference>
<dbReference type="Proteomes" id="UP000007100">
    <property type="component" value="Plasmid pACMV2"/>
</dbReference>
<dbReference type="Gene3D" id="3.40.50.1390">
    <property type="entry name" value="Resolvase, N-terminal catalytic domain"/>
    <property type="match status" value="1"/>
</dbReference>
<dbReference type="PANTHER" id="PTHR30461:SF2">
    <property type="entry name" value="SERINE RECOMBINASE PINE-RELATED"/>
    <property type="match status" value="1"/>
</dbReference>
<evidence type="ECO:0000259" key="8">
    <source>
        <dbReference type="PROSITE" id="PS51736"/>
    </source>
</evidence>
<dbReference type="SUPFAM" id="SSF46689">
    <property type="entry name" value="Homeodomain-like"/>
    <property type="match status" value="1"/>
</dbReference>
<dbReference type="InterPro" id="IPR009057">
    <property type="entry name" value="Homeodomain-like_sf"/>
</dbReference>
<dbReference type="InterPro" id="IPR050639">
    <property type="entry name" value="SSR_resolvase"/>
</dbReference>
<dbReference type="GO" id="GO:0003677">
    <property type="term" value="F:DNA binding"/>
    <property type="evidence" value="ECO:0007669"/>
    <property type="project" value="UniProtKB-KW"/>
</dbReference>
<name>F0J7Q3_ACIMA</name>
<proteinExistence type="inferred from homology"/>
<evidence type="ECO:0000256" key="5">
    <source>
        <dbReference type="ARBA" id="ARBA00023172"/>
    </source>
</evidence>
<reference evidence="9 10" key="1">
    <citation type="submission" date="2010-12" db="EMBL/GenBank/DDBJ databases">
        <title>Whole genome sequence of Acidiphilium multivorum AIU301.</title>
        <authorList>
            <person name="Narita-Yamada S."/>
            <person name="Nakamura S."/>
            <person name="Ito N."/>
            <person name="Takarada H."/>
            <person name="Katano Y."/>
            <person name="Nakazawa H."/>
            <person name="Hosoyama A."/>
            <person name="Yamada R."/>
            <person name="Fujita N."/>
        </authorList>
    </citation>
    <scope>NUCLEOTIDE SEQUENCE [LARGE SCALE GENOMIC DNA]</scope>
    <source>
        <strain evidence="10">DSM 11245 / JCM 8867 / AIU301</strain>
        <plasmid evidence="9 10">pACMV2</plasmid>
    </source>
</reference>